<dbReference type="RefSeq" id="WP_143183397.1">
    <property type="nucleotide sequence ID" value="NZ_FQYR01000003.1"/>
</dbReference>
<reference evidence="3 4" key="1">
    <citation type="submission" date="2016-11" db="EMBL/GenBank/DDBJ databases">
        <authorList>
            <person name="Jaros S."/>
            <person name="Januszkiewicz K."/>
            <person name="Wedrychowicz H."/>
        </authorList>
    </citation>
    <scope>NUCLEOTIDE SEQUENCE [LARGE SCALE GENOMIC DNA]</scope>
    <source>
        <strain evidence="3 4">DSM 18772</strain>
    </source>
</reference>
<evidence type="ECO:0000256" key="2">
    <source>
        <dbReference type="SAM" id="SignalP"/>
    </source>
</evidence>
<feature type="signal peptide" evidence="2">
    <location>
        <begin position="1"/>
        <end position="23"/>
    </location>
</feature>
<feature type="transmembrane region" description="Helical" evidence="1">
    <location>
        <begin position="234"/>
        <end position="262"/>
    </location>
</feature>
<feature type="transmembrane region" description="Helical" evidence="1">
    <location>
        <begin position="79"/>
        <end position="100"/>
    </location>
</feature>
<dbReference type="EMBL" id="FQYR01000003">
    <property type="protein sequence ID" value="SHJ33786.1"/>
    <property type="molecule type" value="Genomic_DNA"/>
</dbReference>
<feature type="transmembrane region" description="Helical" evidence="1">
    <location>
        <begin position="147"/>
        <end position="167"/>
    </location>
</feature>
<feature type="chain" id="PRO_5012341709" evidence="2">
    <location>
        <begin position="24"/>
        <end position="572"/>
    </location>
</feature>
<feature type="transmembrane region" description="Helical" evidence="1">
    <location>
        <begin position="483"/>
        <end position="501"/>
    </location>
</feature>
<dbReference type="Proteomes" id="UP000184510">
    <property type="component" value="Unassembled WGS sequence"/>
</dbReference>
<feature type="transmembrane region" description="Helical" evidence="1">
    <location>
        <begin position="521"/>
        <end position="541"/>
    </location>
</feature>
<protein>
    <submittedName>
        <fullName evidence="3">Na+/H+ antiporter NhaD</fullName>
    </submittedName>
</protein>
<keyword evidence="4" id="KW-1185">Reference proteome</keyword>
<keyword evidence="2" id="KW-0732">Signal</keyword>
<dbReference type="Pfam" id="PF07399">
    <property type="entry name" value="Na_H_antiport_3"/>
    <property type="match status" value="1"/>
</dbReference>
<gene>
    <name evidence="3" type="ORF">SAMN02745181_1810</name>
</gene>
<name>A0A1M6IHE3_9BACT</name>
<organism evidence="3 4">
    <name type="scientific">Rubritalea squalenifaciens DSM 18772</name>
    <dbReference type="NCBI Taxonomy" id="1123071"/>
    <lineage>
        <taxon>Bacteria</taxon>
        <taxon>Pseudomonadati</taxon>
        <taxon>Verrucomicrobiota</taxon>
        <taxon>Verrucomicrobiia</taxon>
        <taxon>Verrucomicrobiales</taxon>
        <taxon>Rubritaleaceae</taxon>
        <taxon>Rubritalea</taxon>
    </lineage>
</organism>
<dbReference type="AlphaFoldDB" id="A0A1M6IHE3"/>
<keyword evidence="1" id="KW-1133">Transmembrane helix</keyword>
<feature type="transmembrane region" description="Helical" evidence="1">
    <location>
        <begin position="310"/>
        <end position="338"/>
    </location>
</feature>
<dbReference type="STRING" id="1123071.SAMN02745181_1810"/>
<evidence type="ECO:0000256" key="1">
    <source>
        <dbReference type="SAM" id="Phobius"/>
    </source>
</evidence>
<evidence type="ECO:0000313" key="4">
    <source>
        <dbReference type="Proteomes" id="UP000184510"/>
    </source>
</evidence>
<accession>A0A1M6IHE3</accession>
<evidence type="ECO:0000313" key="3">
    <source>
        <dbReference type="EMBL" id="SHJ33786.1"/>
    </source>
</evidence>
<sequence>MRKLTFILTLFITIFGLSSYVIAAGAVEPAYEKEEYHLDADQYAKFPLPLSKYEKKTTEDGKTDLGATLKYRATQQNGFNLWATIIFVCAIVHTFLAGFFTEMAHKHEKRHQEKIKAEGRTACAKPHDDAKDDVSFRAHLFHFLGEVEAIFGIWVIALVAAIFYFFGISEHGFAEGMGVGFKQVEYYLGKDVNFTEPLFVVIIMAISATRPVVRFAEKIVGSVARLLGGGPAGWWLSVLTITPLLGSFITEPAAMTISAMLLAKWFYSKRPPALFAYATLGLLFVNVSVGGTLTHFAAPPVLMVAAKWNFGLGFMFINFGWKAAIAILASNAIYYAAFRKHFADLAKRLDGTEDNKIKWADREDPIPGWVTLCHLIFLAWTVLTAHYPVLFIGGFMFFIGFTQATGHHQNEVSMKSPLLVGFFLAGLVIHGKCQAWWIEPLLTTFDNKYILMFGSTLLTAFNDNAAITYLASQAPGLPIMSKYAVLAGAVTGGGLTVIANAPNPAGQSLLGKYFDGGVAPAKLAMAAIIPTIICGAAFMSIPTSGMYEDPKPKVEVTATDSHDHDDHNGHDH</sequence>
<keyword evidence="1" id="KW-0472">Membrane</keyword>
<dbReference type="InterPro" id="IPR009978">
    <property type="entry name" value="Na_H_antiport_3"/>
</dbReference>
<proteinExistence type="predicted"/>
<feature type="transmembrane region" description="Helical" evidence="1">
    <location>
        <begin position="274"/>
        <end position="298"/>
    </location>
</feature>
<feature type="transmembrane region" description="Helical" evidence="1">
    <location>
        <begin position="418"/>
        <end position="437"/>
    </location>
</feature>
<dbReference type="InParanoid" id="A0A1M6IHE3"/>
<keyword evidence="1" id="KW-0812">Transmembrane</keyword>
<feature type="transmembrane region" description="Helical" evidence="1">
    <location>
        <begin position="449"/>
        <end position="471"/>
    </location>
</feature>
<dbReference type="OrthoDB" id="248356at2"/>